<protein>
    <submittedName>
        <fullName evidence="2">Uncharacterized protein</fullName>
    </submittedName>
</protein>
<reference evidence="2 3" key="1">
    <citation type="submission" date="2015-07" db="EMBL/GenBank/DDBJ databases">
        <title>Comparative genomics of the Sigatoka disease complex on banana suggests a link between parallel evolutionary changes in Pseudocercospora fijiensis and Pseudocercospora eumusae and increased virulence on the banana host.</title>
        <authorList>
            <person name="Chang T.-C."/>
            <person name="Salvucci A."/>
            <person name="Crous P.W."/>
            <person name="Stergiopoulos I."/>
        </authorList>
    </citation>
    <scope>NUCLEOTIDE SEQUENCE [LARGE SCALE GENOMIC DNA]</scope>
    <source>
        <strain evidence="2 3">CBS 114824</strain>
    </source>
</reference>
<organism evidence="2 3">
    <name type="scientific">Pseudocercospora eumusae</name>
    <dbReference type="NCBI Taxonomy" id="321146"/>
    <lineage>
        <taxon>Eukaryota</taxon>
        <taxon>Fungi</taxon>
        <taxon>Dikarya</taxon>
        <taxon>Ascomycota</taxon>
        <taxon>Pezizomycotina</taxon>
        <taxon>Dothideomycetes</taxon>
        <taxon>Dothideomycetidae</taxon>
        <taxon>Mycosphaerellales</taxon>
        <taxon>Mycosphaerellaceae</taxon>
        <taxon>Pseudocercospora</taxon>
    </lineage>
</organism>
<feature type="region of interest" description="Disordered" evidence="1">
    <location>
        <begin position="217"/>
        <end position="285"/>
    </location>
</feature>
<gene>
    <name evidence="2" type="ORF">AC578_5606</name>
</gene>
<feature type="compositionally biased region" description="Low complexity" evidence="1">
    <location>
        <begin position="231"/>
        <end position="244"/>
    </location>
</feature>
<dbReference type="Pfam" id="PF15251">
    <property type="entry name" value="TAPR1-like"/>
    <property type="match status" value="1"/>
</dbReference>
<dbReference type="OrthoDB" id="21418at2759"/>
<feature type="compositionally biased region" description="Polar residues" evidence="1">
    <location>
        <begin position="154"/>
        <end position="171"/>
    </location>
</feature>
<proteinExistence type="predicted"/>
<evidence type="ECO:0000313" key="2">
    <source>
        <dbReference type="EMBL" id="KXT05654.1"/>
    </source>
</evidence>
<dbReference type="PANTHER" id="PTHR38645:SF1">
    <property type="entry name" value="YALI0F12243P"/>
    <property type="match status" value="1"/>
</dbReference>
<feature type="compositionally biased region" description="Basic residues" evidence="1">
    <location>
        <begin position="220"/>
        <end position="230"/>
    </location>
</feature>
<dbReference type="InterPro" id="IPR029196">
    <property type="entry name" value="HAPSTR1-like"/>
</dbReference>
<feature type="region of interest" description="Disordered" evidence="1">
    <location>
        <begin position="86"/>
        <end position="186"/>
    </location>
</feature>
<dbReference type="Proteomes" id="UP000070133">
    <property type="component" value="Unassembled WGS sequence"/>
</dbReference>
<dbReference type="PANTHER" id="PTHR38645">
    <property type="entry name" value="CHROMOSOME 9, WHOLE GENOME SHOTGUN SEQUENCE"/>
    <property type="match status" value="1"/>
</dbReference>
<evidence type="ECO:0000313" key="3">
    <source>
        <dbReference type="Proteomes" id="UP000070133"/>
    </source>
</evidence>
<keyword evidence="3" id="KW-1185">Reference proteome</keyword>
<feature type="compositionally biased region" description="Basic and acidic residues" evidence="1">
    <location>
        <begin position="103"/>
        <end position="116"/>
    </location>
</feature>
<comment type="caution">
    <text evidence="2">The sequence shown here is derived from an EMBL/GenBank/DDBJ whole genome shotgun (WGS) entry which is preliminary data.</text>
</comment>
<sequence>MDSMRHLSTSLPRQTGEVDLAADFRNAARSVTDLYRNAVASQNTARAGGYQDALDDLLAFLDKENLGLMDGEGWRVRQWATERLDTDPTRLPAAAHADDDDDTHSTTVKDDDKATERSSSPEVQRKPHLPLSSSDLAEDISTPPRVVSEPPQPSIHQPSLPQGDFTFQSNHAYPLSNHDRDTNADMDMDASNPAPPIQAFTASSNPSSAEAVRIIQRPTRSTRHSNHSRRNNGNNTPTLNFNLGAASGSKRKIPYPDFFDISGINDGSDRKDGSGTGRAGKRRHV</sequence>
<dbReference type="AlphaFoldDB" id="A0A139HT39"/>
<accession>A0A139HT39</accession>
<evidence type="ECO:0000256" key="1">
    <source>
        <dbReference type="SAM" id="MobiDB-lite"/>
    </source>
</evidence>
<name>A0A139HT39_9PEZI</name>
<dbReference type="EMBL" id="LFZN01000011">
    <property type="protein sequence ID" value="KXT05654.1"/>
    <property type="molecule type" value="Genomic_DNA"/>
</dbReference>